<reference evidence="4" key="1">
    <citation type="submission" date="2017-09" db="EMBL/GenBank/DDBJ databases">
        <title>Depth-based differentiation of microbial function through sediment-hosted aquifers and enrichment of novel symbionts in the deep terrestrial subsurface.</title>
        <authorList>
            <person name="Probst A.J."/>
            <person name="Ladd B."/>
            <person name="Jarett J.K."/>
            <person name="Geller-Mcgrath D.E."/>
            <person name="Sieber C.M.K."/>
            <person name="Emerson J.B."/>
            <person name="Anantharaman K."/>
            <person name="Thomas B.C."/>
            <person name="Malmstrom R."/>
            <person name="Stieglmeier M."/>
            <person name="Klingl A."/>
            <person name="Woyke T."/>
            <person name="Ryan C.M."/>
            <person name="Banfield J.F."/>
        </authorList>
    </citation>
    <scope>NUCLEOTIDE SEQUENCE [LARGE SCALE GENOMIC DNA]</scope>
</reference>
<organism evidence="3 4">
    <name type="scientific">Candidatus Buchananbacteria bacterium CG10_big_fil_rev_8_21_14_0_10_42_9</name>
    <dbReference type="NCBI Taxonomy" id="1974526"/>
    <lineage>
        <taxon>Bacteria</taxon>
        <taxon>Candidatus Buchananiibacteriota</taxon>
    </lineage>
</organism>
<protein>
    <recommendedName>
        <fullName evidence="2">SCP domain-containing protein</fullName>
    </recommendedName>
</protein>
<comment type="caution">
    <text evidence="3">The sequence shown here is derived from an EMBL/GenBank/DDBJ whole genome shotgun (WGS) entry which is preliminary data.</text>
</comment>
<evidence type="ECO:0000313" key="3">
    <source>
        <dbReference type="EMBL" id="PIS05457.1"/>
    </source>
</evidence>
<feature type="domain" description="SCP" evidence="2">
    <location>
        <begin position="142"/>
        <end position="249"/>
    </location>
</feature>
<dbReference type="AlphaFoldDB" id="A0A2H0W2C9"/>
<dbReference type="Pfam" id="PF00188">
    <property type="entry name" value="CAP"/>
    <property type="match status" value="1"/>
</dbReference>
<keyword evidence="1" id="KW-1133">Transmembrane helix</keyword>
<dbReference type="PANTHER" id="PTHR31157:SF1">
    <property type="entry name" value="SCP DOMAIN-CONTAINING PROTEIN"/>
    <property type="match status" value="1"/>
</dbReference>
<sequence>MSFFKRKKSKQSQRIFSRVLTLLSPRRRNVLRQLSKDISDFEQFKLDLKEIKKFVARKSKTKDEFSKAIEIKYLSDIFHGINLFFFPSQHNDHKPYAVRAKMLWHYLVIVVVIKVFVTGALFFTYPSPAELANIVTSKVVTLANVEREALGIQTLSTNPVLTKAALAKAKDMVDRDYFAHDTPEGAKPWTWINKDEYDYVYAGENLAIDFSSAELIHQAFMKSPTHRKNILNENFQDIGVAVVTGELGGRQTDLLVQFFGTSRIDALAKADANVTPRQPRPEVLPGTRLGESETGEVAGEELVAKPDTVKPTDDTPLNYSPQEASQGVIVVATSNSDARSLVQLIIEYSNIFFLAMVIFLFTASMINIFVKIKFQHPKVVLQSLAALALVLSIFLVKFHFIEEISPQLLIL</sequence>
<gene>
    <name evidence="3" type="ORF">COT81_00990</name>
</gene>
<feature type="transmembrane region" description="Helical" evidence="1">
    <location>
        <begin position="103"/>
        <end position="125"/>
    </location>
</feature>
<name>A0A2H0W2C9_9BACT</name>
<dbReference type="InterPro" id="IPR014044">
    <property type="entry name" value="CAP_dom"/>
</dbReference>
<dbReference type="CDD" id="cd05379">
    <property type="entry name" value="CAP_bacterial"/>
    <property type="match status" value="1"/>
</dbReference>
<proteinExistence type="predicted"/>
<dbReference type="Gene3D" id="3.40.33.10">
    <property type="entry name" value="CAP"/>
    <property type="match status" value="1"/>
</dbReference>
<keyword evidence="1" id="KW-0472">Membrane</keyword>
<dbReference type="Proteomes" id="UP000230935">
    <property type="component" value="Unassembled WGS sequence"/>
</dbReference>
<feature type="transmembrane region" description="Helical" evidence="1">
    <location>
        <begin position="379"/>
        <end position="401"/>
    </location>
</feature>
<evidence type="ECO:0000256" key="1">
    <source>
        <dbReference type="SAM" id="Phobius"/>
    </source>
</evidence>
<dbReference type="SUPFAM" id="SSF55797">
    <property type="entry name" value="PR-1-like"/>
    <property type="match status" value="1"/>
</dbReference>
<keyword evidence="1" id="KW-0812">Transmembrane</keyword>
<dbReference type="InterPro" id="IPR035940">
    <property type="entry name" value="CAP_sf"/>
</dbReference>
<feature type="transmembrane region" description="Helical" evidence="1">
    <location>
        <begin position="351"/>
        <end position="370"/>
    </location>
</feature>
<evidence type="ECO:0000313" key="4">
    <source>
        <dbReference type="Proteomes" id="UP000230935"/>
    </source>
</evidence>
<evidence type="ECO:0000259" key="2">
    <source>
        <dbReference type="Pfam" id="PF00188"/>
    </source>
</evidence>
<dbReference type="EMBL" id="PEZZ01000006">
    <property type="protein sequence ID" value="PIS05457.1"/>
    <property type="molecule type" value="Genomic_DNA"/>
</dbReference>
<accession>A0A2H0W2C9</accession>
<dbReference type="PANTHER" id="PTHR31157">
    <property type="entry name" value="SCP DOMAIN-CONTAINING PROTEIN"/>
    <property type="match status" value="1"/>
</dbReference>